<dbReference type="Gene3D" id="3.20.20.240">
    <property type="entry name" value="Methylmalonyl-CoA mutase"/>
    <property type="match status" value="1"/>
</dbReference>
<dbReference type="InterPro" id="IPR016176">
    <property type="entry name" value="Cbl-dep_enz_cat"/>
</dbReference>
<dbReference type="SUPFAM" id="SSF51703">
    <property type="entry name" value="Cobalamin (vitamin B12)-dependent enzymes"/>
    <property type="match status" value="1"/>
</dbReference>
<sequence length="143" mass="15813">MTKCIEEGFPKLKIEESAARRQAAIDSGAETIVGVNKYVNPDDVKPETLHIDNKKVREAQIANIKTLKETRDNVKVKAALEEITRACKDTGINILDAAIEAARLRATLGEISSAMEDVFGRYNAKNQVVQGVYFNSYIEQGQT</sequence>
<organism evidence="2">
    <name type="scientific">Lygus hesperus</name>
    <name type="common">Western plant bug</name>
    <dbReference type="NCBI Taxonomy" id="30085"/>
    <lineage>
        <taxon>Eukaryota</taxon>
        <taxon>Metazoa</taxon>
        <taxon>Ecdysozoa</taxon>
        <taxon>Arthropoda</taxon>
        <taxon>Hexapoda</taxon>
        <taxon>Insecta</taxon>
        <taxon>Pterygota</taxon>
        <taxon>Neoptera</taxon>
        <taxon>Paraneoptera</taxon>
        <taxon>Hemiptera</taxon>
        <taxon>Heteroptera</taxon>
        <taxon>Panheteroptera</taxon>
        <taxon>Cimicomorpha</taxon>
        <taxon>Miridae</taxon>
        <taxon>Mirini</taxon>
        <taxon>Lygus</taxon>
    </lineage>
</organism>
<dbReference type="EMBL" id="GBHO01012130">
    <property type="protein sequence ID" value="JAG31474.1"/>
    <property type="molecule type" value="Transcribed_RNA"/>
</dbReference>
<dbReference type="Pfam" id="PF01642">
    <property type="entry name" value="MM_CoA_mutase"/>
    <property type="match status" value="1"/>
</dbReference>
<dbReference type="PANTHER" id="PTHR48101">
    <property type="entry name" value="METHYLMALONYL-COA MUTASE, MITOCHONDRIAL-RELATED"/>
    <property type="match status" value="1"/>
</dbReference>
<feature type="domain" description="Methylmalonyl-CoA mutase alpha/beta chain catalytic" evidence="1">
    <location>
        <begin position="1"/>
        <end position="121"/>
    </location>
</feature>
<gene>
    <name evidence="2" type="primary">mutB</name>
    <name evidence="2" type="ORF">CM83_6324</name>
    <name evidence="3" type="ORF">g.5897</name>
</gene>
<reference evidence="2" key="1">
    <citation type="journal article" date="2014" name="PLoS ONE">
        <title>Transcriptome-Based Identification of ABC Transporters in the Western Tarnished Plant Bug Lygus hesperus.</title>
        <authorList>
            <person name="Hull J.J."/>
            <person name="Chaney K."/>
            <person name="Geib S.M."/>
            <person name="Fabrick J.A."/>
            <person name="Brent C.S."/>
            <person name="Walsh D."/>
            <person name="Lavine L.C."/>
        </authorList>
    </citation>
    <scope>NUCLEOTIDE SEQUENCE</scope>
</reference>
<dbReference type="GO" id="GO:0004494">
    <property type="term" value="F:methylmalonyl-CoA mutase activity"/>
    <property type="evidence" value="ECO:0007669"/>
    <property type="project" value="TreeGrafter"/>
</dbReference>
<accession>A0A0A9YH29</accession>
<evidence type="ECO:0000313" key="3">
    <source>
        <dbReference type="EMBL" id="JAQ10008.1"/>
    </source>
</evidence>
<dbReference type="GO" id="GO:0005739">
    <property type="term" value="C:mitochondrion"/>
    <property type="evidence" value="ECO:0007669"/>
    <property type="project" value="TreeGrafter"/>
</dbReference>
<dbReference type="InterPro" id="IPR006099">
    <property type="entry name" value="MeMalonylCoA_mutase_a/b_cat"/>
</dbReference>
<dbReference type="EMBL" id="GDHC01008621">
    <property type="protein sequence ID" value="JAQ10008.1"/>
    <property type="molecule type" value="Transcribed_RNA"/>
</dbReference>
<evidence type="ECO:0000313" key="2">
    <source>
        <dbReference type="EMBL" id="JAG31474.1"/>
    </source>
</evidence>
<dbReference type="PANTHER" id="PTHR48101:SF4">
    <property type="entry name" value="METHYLMALONYL-COA MUTASE, MITOCHONDRIAL"/>
    <property type="match status" value="1"/>
</dbReference>
<evidence type="ECO:0000259" key="1">
    <source>
        <dbReference type="Pfam" id="PF01642"/>
    </source>
</evidence>
<reference evidence="2" key="2">
    <citation type="submission" date="2014-07" db="EMBL/GenBank/DDBJ databases">
        <authorList>
            <person name="Hull J."/>
        </authorList>
    </citation>
    <scope>NUCLEOTIDE SEQUENCE</scope>
</reference>
<dbReference type="AlphaFoldDB" id="A0A0A9YH29"/>
<name>A0A0A9YH29_LYGHE</name>
<proteinExistence type="predicted"/>
<dbReference type="GO" id="GO:0031419">
    <property type="term" value="F:cobalamin binding"/>
    <property type="evidence" value="ECO:0007669"/>
    <property type="project" value="InterPro"/>
</dbReference>
<dbReference type="GO" id="GO:0019678">
    <property type="term" value="P:propionate metabolic process, methylmalonyl pathway"/>
    <property type="evidence" value="ECO:0007669"/>
    <property type="project" value="TreeGrafter"/>
</dbReference>
<protein>
    <submittedName>
        <fullName evidence="2">Putative methylmalonyl-CoA mutase large subunit</fullName>
    </submittedName>
</protein>
<reference evidence="3" key="3">
    <citation type="journal article" date="2016" name="Gigascience">
        <title>De novo construction of an expanded transcriptome assembly for the western tarnished plant bug, Lygus hesperus.</title>
        <authorList>
            <person name="Tassone E.E."/>
            <person name="Geib S.M."/>
            <person name="Hall B."/>
            <person name="Fabrick J.A."/>
            <person name="Brent C.S."/>
            <person name="Hull J.J."/>
        </authorList>
    </citation>
    <scope>NUCLEOTIDE SEQUENCE</scope>
</reference>